<gene>
    <name evidence="1" type="ORF">UQ68_00450</name>
</gene>
<evidence type="ECO:0000313" key="1">
    <source>
        <dbReference type="EMBL" id="KKD50342.1"/>
    </source>
</evidence>
<organism evidence="1 2">
    <name type="scientific">Listeria seeligeri</name>
    <dbReference type="NCBI Taxonomy" id="1640"/>
    <lineage>
        <taxon>Bacteria</taxon>
        <taxon>Bacillati</taxon>
        <taxon>Bacillota</taxon>
        <taxon>Bacilli</taxon>
        <taxon>Bacillales</taxon>
        <taxon>Listeriaceae</taxon>
        <taxon>Listeria</taxon>
    </lineage>
</organism>
<dbReference type="RefSeq" id="WP_003749786.1">
    <property type="nucleotide sequence ID" value="NZ_CBCPLZ010000004.1"/>
</dbReference>
<reference evidence="1 2" key="1">
    <citation type="submission" date="2015-02" db="EMBL/GenBank/DDBJ databases">
        <title>Sequencing of Listeria spp. dairy environmental strains.</title>
        <authorList>
            <person name="Muhterem-Uyar M."/>
            <person name="Wagner M."/>
            <person name="Schmitz-Esser S."/>
            <person name="Stessl B."/>
        </authorList>
    </citation>
    <scope>NUCLEOTIDE SEQUENCE [LARGE SCALE GENOMIC DNA]</scope>
    <source>
        <strain evidence="1 2">7KSM</strain>
    </source>
</reference>
<comment type="caution">
    <text evidence="1">The sequence shown here is derived from an EMBL/GenBank/DDBJ whole genome shotgun (WGS) entry which is preliminary data.</text>
</comment>
<dbReference type="EMBL" id="JYOM01000001">
    <property type="protein sequence ID" value="KKD50342.1"/>
    <property type="molecule type" value="Genomic_DNA"/>
</dbReference>
<name>A0ABR5EBF5_LISSE</name>
<dbReference type="GeneID" id="32488760"/>
<sequence length="118" mass="14076">MNYGIEINGFNYPKAYLKAIELNLVDFDNWYFIEADQATRRYQSLSDRFPTRKLVPFARRDDNDDIACFEIGKGKVVQIIHDFTTEGYEQRGQFMDLWAWMQYALDELIDDERLISEE</sequence>
<accession>A0ABR5EBF5</accession>
<keyword evidence="2" id="KW-1185">Reference proteome</keyword>
<proteinExistence type="predicted"/>
<protein>
    <recommendedName>
        <fullName evidence="3">SMI1/KNR4 family protein</fullName>
    </recommendedName>
</protein>
<evidence type="ECO:0000313" key="2">
    <source>
        <dbReference type="Proteomes" id="UP000033536"/>
    </source>
</evidence>
<evidence type="ECO:0008006" key="3">
    <source>
        <dbReference type="Google" id="ProtNLM"/>
    </source>
</evidence>
<dbReference type="Proteomes" id="UP000033536">
    <property type="component" value="Unassembled WGS sequence"/>
</dbReference>